<protein>
    <submittedName>
        <fullName evidence="2">Uncharacterized protein</fullName>
    </submittedName>
</protein>
<gene>
    <name evidence="2" type="ORF">ENJ85_05010</name>
</gene>
<evidence type="ECO:0000256" key="1">
    <source>
        <dbReference type="SAM" id="MobiDB-lite"/>
    </source>
</evidence>
<name>A0A7C5WWT2_9DEIN</name>
<evidence type="ECO:0000313" key="2">
    <source>
        <dbReference type="EMBL" id="HHO58516.1"/>
    </source>
</evidence>
<accession>A0A7C5WWT2</accession>
<feature type="region of interest" description="Disordered" evidence="1">
    <location>
        <begin position="74"/>
        <end position="105"/>
    </location>
</feature>
<dbReference type="Proteomes" id="UP000886105">
    <property type="component" value="Unassembled WGS sequence"/>
</dbReference>
<dbReference type="AlphaFoldDB" id="A0A7C5WWT2"/>
<comment type="caution">
    <text evidence="2">The sequence shown here is derived from an EMBL/GenBank/DDBJ whole genome shotgun (WGS) entry which is preliminary data.</text>
</comment>
<proteinExistence type="predicted"/>
<dbReference type="EMBL" id="DRNZ01000309">
    <property type="protein sequence ID" value="HHO58516.1"/>
    <property type="molecule type" value="Genomic_DNA"/>
</dbReference>
<organism evidence="2">
    <name type="scientific">Oceanithermus profundus</name>
    <dbReference type="NCBI Taxonomy" id="187137"/>
    <lineage>
        <taxon>Bacteria</taxon>
        <taxon>Thermotogati</taxon>
        <taxon>Deinococcota</taxon>
        <taxon>Deinococci</taxon>
        <taxon>Thermales</taxon>
        <taxon>Thermaceae</taxon>
        <taxon>Oceanithermus</taxon>
    </lineage>
</organism>
<reference evidence="2" key="1">
    <citation type="journal article" date="2020" name="mSystems">
        <title>Genome- and Community-Level Interaction Insights into Carbon Utilization and Element Cycling Functions of Hydrothermarchaeota in Hydrothermal Sediment.</title>
        <authorList>
            <person name="Zhou Z."/>
            <person name="Liu Y."/>
            <person name="Xu W."/>
            <person name="Pan J."/>
            <person name="Luo Z.H."/>
            <person name="Li M."/>
        </authorList>
    </citation>
    <scope>NUCLEOTIDE SEQUENCE [LARGE SCALE GENOMIC DNA]</scope>
    <source>
        <strain evidence="2">HyVt-523</strain>
    </source>
</reference>
<sequence length="105" mass="11601">MIPPLKEGALGGPGFLSKPERTRHKLLAASVERDGYRTTLGRLNALEVFGKRTFSQKELDTIEADRQWLVRKFGGPGSFGPRKRRRKSNPGTPPGLGSLVKALKF</sequence>